<keyword evidence="12" id="KW-1185">Reference proteome</keyword>
<dbReference type="InterPro" id="IPR032466">
    <property type="entry name" value="Metal_Hydrolase"/>
</dbReference>
<comment type="cofactor">
    <cofactor evidence="1 9">
        <name>Zn(2+)</name>
        <dbReference type="ChEBI" id="CHEBI:29105"/>
    </cofactor>
</comment>
<feature type="compositionally biased region" description="Basic and acidic residues" evidence="10">
    <location>
        <begin position="666"/>
        <end position="683"/>
    </location>
</feature>
<dbReference type="GO" id="GO:0046033">
    <property type="term" value="P:AMP metabolic process"/>
    <property type="evidence" value="ECO:0007669"/>
    <property type="project" value="TreeGrafter"/>
</dbReference>
<comment type="caution">
    <text evidence="11">The sequence shown here is derived from an EMBL/GenBank/DDBJ whole genome shotgun (WGS) entry which is preliminary data.</text>
</comment>
<dbReference type="NCBIfam" id="TIGR01429">
    <property type="entry name" value="AMP_deaminase"/>
    <property type="match status" value="1"/>
</dbReference>
<dbReference type="GO" id="GO:0032264">
    <property type="term" value="P:IMP salvage"/>
    <property type="evidence" value="ECO:0007669"/>
    <property type="project" value="UniProtKB-UniPathway"/>
</dbReference>
<reference evidence="11" key="1">
    <citation type="submission" date="2021-02" db="EMBL/GenBank/DDBJ databases">
        <authorList>
            <person name="Nowell W R."/>
        </authorList>
    </citation>
    <scope>NUCLEOTIDE SEQUENCE</scope>
    <source>
        <strain evidence="11">Ploen Becks lab</strain>
    </source>
</reference>
<evidence type="ECO:0000256" key="8">
    <source>
        <dbReference type="ARBA" id="ARBA00054146"/>
    </source>
</evidence>
<dbReference type="PROSITE" id="PS00485">
    <property type="entry name" value="A_DEAMINASE"/>
    <property type="match status" value="1"/>
</dbReference>
<keyword evidence="5 9" id="KW-0378">Hydrolase</keyword>
<comment type="catalytic activity">
    <reaction evidence="9">
        <text>AMP + H2O + H(+) = IMP + NH4(+)</text>
        <dbReference type="Rhea" id="RHEA:14777"/>
        <dbReference type="ChEBI" id="CHEBI:15377"/>
        <dbReference type="ChEBI" id="CHEBI:15378"/>
        <dbReference type="ChEBI" id="CHEBI:28938"/>
        <dbReference type="ChEBI" id="CHEBI:58053"/>
        <dbReference type="ChEBI" id="CHEBI:456215"/>
        <dbReference type="EC" id="3.5.4.6"/>
    </reaction>
</comment>
<dbReference type="Gene3D" id="4.10.800.20">
    <property type="match status" value="1"/>
</dbReference>
<comment type="pathway">
    <text evidence="2">Purine metabolism; IMP biosynthesis via salvage pathway; IMP from AMP: step 1/1.</text>
</comment>
<dbReference type="EC" id="3.5.4.6" evidence="9"/>
<evidence type="ECO:0000256" key="9">
    <source>
        <dbReference type="PIRNR" id="PIRNR001251"/>
    </source>
</evidence>
<dbReference type="OrthoDB" id="1723809at2759"/>
<dbReference type="Pfam" id="PF19326">
    <property type="entry name" value="AMP_deaminase"/>
    <property type="match status" value="1"/>
</dbReference>
<sequence length="904" mass="105427">MSQPRNSNGVAFDDEKKEVLTNGKLKEEHLNDSDYCNNNNIVAKSNSNENACKNKVRFSCDFDSDESELSNKSSSENMQNISSNSEELDEVKNLEIHDQHNNGHNGTNGKHNGSNGGLKQTYSEAMMNSQLLNSLPKYIFQSNHARLTSVTPFINEIKEQQNLELNDKAIDGEVSEYPIELIESQQHAIERHMSIKTTEPIEQDTEHIKGEIKQPEVAGLEHEINYNRIIINEDAEGAEIEDLEFCSQLLVKAMIIREKYMMLSQQSYPFTTAKYLNKVFLDDQNVDRRNSIFSAEQAEQEFLEKNDDKKRILKKRQIVEEEKLFNQLCEAKEYADNHPIHPPETEGDPFDIEFQPSLKCRLKMIGGIIQIFNEDGLPYSDFVYPDIKMFIDDYHLMVSFISNGPLKTFCYRRLQYLKSKFELHSMLNEFKEISQQKSVPHRDFYNVRKVDTHIHAASCMNQKHLLRFIKKKIKTNGDTVVLNHQTKGPMSLNQVFKELNLTTFDLSVDKLAMHADRNTFHRFDKFNAKYNPIGQSSLRDIFIKVDNDINGVFFAEILKEVTSDLEESKYQNAELRLSIYGRKFNEWDRLAEWAVKNKMYSPNNRWIIQIPRIYDIFKANKLVDNFSQILYNIFMPLFEVTNDPNSHPYLHQFLYHVSGFDSVDDESKPERDRFNQKTPKPEDWNSEENPPYVYYLYYMYANIQVLNNFRRVRNMNIFNFRPHCGEAGGSNHLISSFLLAENISHGLVLRKVPVLQYLYYLCQVGIAMSPLSNNSMFLNYIKNPFYEYHQIGLNISLSTDDPLQFHFTKEPLMEEYSIATQVWKLSPVDMCELARNSVVMSGFPTWVKKHWLGPNFKKEGVKGNDVKRTNIPDIRVAFRYDTWIYELNLLVEGVNKKSKLSSHH</sequence>
<keyword evidence="7" id="KW-0546">Nucleotide metabolism</keyword>
<dbReference type="PANTHER" id="PTHR11359">
    <property type="entry name" value="AMP DEAMINASE"/>
    <property type="match status" value="1"/>
</dbReference>
<dbReference type="UniPathway" id="UPA00591">
    <property type="reaction ID" value="UER00663"/>
</dbReference>
<comment type="function">
    <text evidence="8">AMP deaminase plays a critical role in energy metabolism. Catalyzes the deamination of AMP to IMP and plays an important role in the purine nucleotide cycle.</text>
</comment>
<dbReference type="FunFam" id="4.10.800.20:FF:000001">
    <property type="entry name" value="AMP deaminase"/>
    <property type="match status" value="1"/>
</dbReference>
<evidence type="ECO:0000256" key="6">
    <source>
        <dbReference type="ARBA" id="ARBA00022833"/>
    </source>
</evidence>
<proteinExistence type="inferred from homology"/>
<name>A0A813NLC2_9BILA</name>
<keyword evidence="4 9" id="KW-0479">Metal-binding</keyword>
<dbReference type="FunFam" id="3.20.20.140:FF:000035">
    <property type="entry name" value="Probable amp deaminase"/>
    <property type="match status" value="1"/>
</dbReference>
<evidence type="ECO:0000313" key="12">
    <source>
        <dbReference type="Proteomes" id="UP000663879"/>
    </source>
</evidence>
<evidence type="ECO:0000313" key="11">
    <source>
        <dbReference type="EMBL" id="CAF0741466.1"/>
    </source>
</evidence>
<evidence type="ECO:0000256" key="10">
    <source>
        <dbReference type="SAM" id="MobiDB-lite"/>
    </source>
</evidence>
<evidence type="ECO:0000256" key="5">
    <source>
        <dbReference type="ARBA" id="ARBA00022801"/>
    </source>
</evidence>
<dbReference type="Proteomes" id="UP000663879">
    <property type="component" value="Unassembled WGS sequence"/>
</dbReference>
<protein>
    <recommendedName>
        <fullName evidence="9">AMP deaminase</fullName>
        <ecNumber evidence="9">3.5.4.6</ecNumber>
    </recommendedName>
</protein>
<gene>
    <name evidence="11" type="ORF">OXX778_LOCUS3414</name>
</gene>
<dbReference type="Gene3D" id="3.20.20.140">
    <property type="entry name" value="Metal-dependent hydrolases"/>
    <property type="match status" value="1"/>
</dbReference>
<dbReference type="PANTHER" id="PTHR11359:SF0">
    <property type="entry name" value="AMP DEAMINASE"/>
    <property type="match status" value="1"/>
</dbReference>
<dbReference type="PIRSF" id="PIRSF001251">
    <property type="entry name" value="AMP_deaminase_met"/>
    <property type="match status" value="1"/>
</dbReference>
<keyword evidence="6" id="KW-0862">Zinc</keyword>
<dbReference type="SUPFAM" id="SSF51556">
    <property type="entry name" value="Metallo-dependent hydrolases"/>
    <property type="match status" value="1"/>
</dbReference>
<dbReference type="InterPro" id="IPR006650">
    <property type="entry name" value="A/AMP_deam_AS"/>
</dbReference>
<evidence type="ECO:0000256" key="1">
    <source>
        <dbReference type="ARBA" id="ARBA00001947"/>
    </source>
</evidence>
<evidence type="ECO:0000256" key="2">
    <source>
        <dbReference type="ARBA" id="ARBA00004955"/>
    </source>
</evidence>
<dbReference type="GO" id="GO:0046872">
    <property type="term" value="F:metal ion binding"/>
    <property type="evidence" value="ECO:0007669"/>
    <property type="project" value="UniProtKB-KW"/>
</dbReference>
<feature type="region of interest" description="Disordered" evidence="10">
    <location>
        <begin position="63"/>
        <end position="87"/>
    </location>
</feature>
<evidence type="ECO:0000256" key="4">
    <source>
        <dbReference type="ARBA" id="ARBA00022723"/>
    </source>
</evidence>
<comment type="similarity">
    <text evidence="3 9">Belongs to the metallo-dependent hydrolases superfamily. Adenosine and AMP deaminases family.</text>
</comment>
<dbReference type="EMBL" id="CAJNOC010000300">
    <property type="protein sequence ID" value="CAF0741466.1"/>
    <property type="molecule type" value="Genomic_DNA"/>
</dbReference>
<dbReference type="AlphaFoldDB" id="A0A813NLC2"/>
<organism evidence="11 12">
    <name type="scientific">Brachionus calyciflorus</name>
    <dbReference type="NCBI Taxonomy" id="104777"/>
    <lineage>
        <taxon>Eukaryota</taxon>
        <taxon>Metazoa</taxon>
        <taxon>Spiralia</taxon>
        <taxon>Gnathifera</taxon>
        <taxon>Rotifera</taxon>
        <taxon>Eurotatoria</taxon>
        <taxon>Monogononta</taxon>
        <taxon>Pseudotrocha</taxon>
        <taxon>Ploima</taxon>
        <taxon>Brachionidae</taxon>
        <taxon>Brachionus</taxon>
    </lineage>
</organism>
<evidence type="ECO:0000256" key="3">
    <source>
        <dbReference type="ARBA" id="ARBA00006676"/>
    </source>
</evidence>
<evidence type="ECO:0000256" key="7">
    <source>
        <dbReference type="ARBA" id="ARBA00023080"/>
    </source>
</evidence>
<dbReference type="GO" id="GO:0003876">
    <property type="term" value="F:AMP deaminase activity"/>
    <property type="evidence" value="ECO:0007669"/>
    <property type="project" value="UniProtKB-EC"/>
</dbReference>
<feature type="region of interest" description="Disordered" evidence="10">
    <location>
        <begin position="666"/>
        <end position="685"/>
    </location>
</feature>
<dbReference type="InterPro" id="IPR006329">
    <property type="entry name" value="AMPD"/>
</dbReference>
<dbReference type="GO" id="GO:0005829">
    <property type="term" value="C:cytosol"/>
    <property type="evidence" value="ECO:0007669"/>
    <property type="project" value="TreeGrafter"/>
</dbReference>
<accession>A0A813NLC2</accession>